<dbReference type="EMBL" id="FNCN01000011">
    <property type="protein sequence ID" value="SDH11820.1"/>
    <property type="molecule type" value="Genomic_DNA"/>
</dbReference>
<dbReference type="AlphaFoldDB" id="A0A1G7ZUI6"/>
<dbReference type="GO" id="GO:0008239">
    <property type="term" value="F:dipeptidyl-peptidase activity"/>
    <property type="evidence" value="ECO:0007669"/>
    <property type="project" value="InterPro"/>
</dbReference>
<evidence type="ECO:0000256" key="1">
    <source>
        <dbReference type="ARBA" id="ARBA00022801"/>
    </source>
</evidence>
<reference evidence="4 5" key="1">
    <citation type="submission" date="2016-10" db="EMBL/GenBank/DDBJ databases">
        <authorList>
            <person name="de Groot N.N."/>
        </authorList>
    </citation>
    <scope>NUCLEOTIDE SEQUENCE [LARGE SCALE GENOMIC DNA]</scope>
    <source>
        <strain evidence="4 5">CPCC 201354</strain>
    </source>
</reference>
<dbReference type="Gene3D" id="3.40.50.1820">
    <property type="entry name" value="alpha/beta hydrolase"/>
    <property type="match status" value="1"/>
</dbReference>
<feature type="compositionally biased region" description="Pro residues" evidence="2">
    <location>
        <begin position="299"/>
        <end position="312"/>
    </location>
</feature>
<evidence type="ECO:0000256" key="2">
    <source>
        <dbReference type="SAM" id="MobiDB-lite"/>
    </source>
</evidence>
<dbReference type="InterPro" id="IPR000383">
    <property type="entry name" value="Xaa-Pro-like_dom"/>
</dbReference>
<dbReference type="Pfam" id="PF02129">
    <property type="entry name" value="Peptidase_S15"/>
    <property type="match status" value="1"/>
</dbReference>
<dbReference type="InterPro" id="IPR005674">
    <property type="entry name" value="CocE/Ser_esterase"/>
</dbReference>
<dbReference type="SUPFAM" id="SSF49785">
    <property type="entry name" value="Galactose-binding domain-like"/>
    <property type="match status" value="1"/>
</dbReference>
<accession>A0A1G7ZUI6</accession>
<evidence type="ECO:0000313" key="5">
    <source>
        <dbReference type="Proteomes" id="UP000198923"/>
    </source>
</evidence>
<keyword evidence="5" id="KW-1185">Reference proteome</keyword>
<dbReference type="STRING" id="504805.SAMN05421505_111190"/>
<dbReference type="InterPro" id="IPR029058">
    <property type="entry name" value="AB_hydrolase_fold"/>
</dbReference>
<keyword evidence="1" id="KW-0378">Hydrolase</keyword>
<dbReference type="SUPFAM" id="SSF53474">
    <property type="entry name" value="alpha/beta-Hydrolases"/>
    <property type="match status" value="1"/>
</dbReference>
<dbReference type="Proteomes" id="UP000198923">
    <property type="component" value="Unassembled WGS sequence"/>
</dbReference>
<dbReference type="InterPro" id="IPR013736">
    <property type="entry name" value="Xaa-Pro_dipept_C"/>
</dbReference>
<sequence>MISVDVPIPAADGGPLPADVFLPARLPAPVVVVRTPYGTPPLWPEAAVLAEAGAAVVLQDLRGRYRSPGEFVPGADESRDGRAALDWIAARDWSDGTALLYGTAYEAYAAWCAADHPSVRGVVSRQPWPGGPPAMDDELWWRTELGTGRHLRPGLYDLALARDPDLRGVLADPASWPVAPGPWPPTPSTWKAQARRALTRVRGAHVPSLHLGSWYCGSATTTLRQAALARDATVVMGGWASPLTHRLSPECAIEVPDGDDPRDLALSFLAALAAKQDPRKAVGDRLLTLGAGRWDDTSPLPPPAPALDPAPLRPATARSTLRHDPADPYPSLPHSADLSVIGGRDDVVRLAAHPPVRWYGAARLRCRVTADAPVELVATVVHERPGGARVRLCDGTAPISAGTQDATVRLAPVAVDLPEGHVLHVELTAGRHPRHRAPGRALTLTVELDPGTALLVPRPRKESP</sequence>
<feature type="region of interest" description="Disordered" evidence="2">
    <location>
        <begin position="292"/>
        <end position="313"/>
    </location>
</feature>
<dbReference type="SMART" id="SM00939">
    <property type="entry name" value="PepX_C"/>
    <property type="match status" value="1"/>
</dbReference>
<dbReference type="RefSeq" id="WP_218125848.1">
    <property type="nucleotide sequence ID" value="NZ_FNCN01000011.1"/>
</dbReference>
<dbReference type="Gene3D" id="2.60.120.260">
    <property type="entry name" value="Galactose-binding domain-like"/>
    <property type="match status" value="1"/>
</dbReference>
<organism evidence="4 5">
    <name type="scientific">Sinosporangium album</name>
    <dbReference type="NCBI Taxonomy" id="504805"/>
    <lineage>
        <taxon>Bacteria</taxon>
        <taxon>Bacillati</taxon>
        <taxon>Actinomycetota</taxon>
        <taxon>Actinomycetes</taxon>
        <taxon>Streptosporangiales</taxon>
        <taxon>Streptosporangiaceae</taxon>
        <taxon>Sinosporangium</taxon>
    </lineage>
</organism>
<proteinExistence type="predicted"/>
<dbReference type="NCBIfam" id="TIGR00976">
    <property type="entry name" value="CocE_NonD"/>
    <property type="match status" value="1"/>
</dbReference>
<evidence type="ECO:0000313" key="4">
    <source>
        <dbReference type="EMBL" id="SDH11820.1"/>
    </source>
</evidence>
<protein>
    <recommendedName>
        <fullName evidence="3">Xaa-Pro dipeptidyl-peptidase C-terminal domain-containing protein</fullName>
    </recommendedName>
</protein>
<gene>
    <name evidence="4" type="ORF">SAMN05421505_111190</name>
</gene>
<feature type="domain" description="Xaa-Pro dipeptidyl-peptidase C-terminal" evidence="3">
    <location>
        <begin position="266"/>
        <end position="454"/>
    </location>
</feature>
<evidence type="ECO:0000259" key="3">
    <source>
        <dbReference type="SMART" id="SM00939"/>
    </source>
</evidence>
<dbReference type="InterPro" id="IPR008979">
    <property type="entry name" value="Galactose-bd-like_sf"/>
</dbReference>
<name>A0A1G7ZUI6_9ACTN</name>